<feature type="domain" description="Tape measure protein N-terminal" evidence="2">
    <location>
        <begin position="413"/>
        <end position="604"/>
    </location>
</feature>
<evidence type="ECO:0000259" key="2">
    <source>
        <dbReference type="Pfam" id="PF20155"/>
    </source>
</evidence>
<evidence type="ECO:0000256" key="1">
    <source>
        <dbReference type="SAM" id="Coils"/>
    </source>
</evidence>
<dbReference type="InterPro" id="IPR013491">
    <property type="entry name" value="Tape_meas_N"/>
</dbReference>
<feature type="coiled-coil region" evidence="1">
    <location>
        <begin position="1970"/>
        <end position="1997"/>
    </location>
</feature>
<protein>
    <recommendedName>
        <fullName evidence="2">Tape measure protein N-terminal domain-containing protein</fullName>
    </recommendedName>
</protein>
<gene>
    <name evidence="3" type="ORF">SAMN04488494_0614</name>
</gene>
<evidence type="ECO:0000313" key="3">
    <source>
        <dbReference type="EMBL" id="SHL73959.1"/>
    </source>
</evidence>
<keyword evidence="1" id="KW-0175">Coiled coil</keyword>
<evidence type="ECO:0000313" key="4">
    <source>
        <dbReference type="Proteomes" id="UP000184280"/>
    </source>
</evidence>
<reference evidence="3 4" key="1">
    <citation type="submission" date="2016-11" db="EMBL/GenBank/DDBJ databases">
        <authorList>
            <person name="Jaros S."/>
            <person name="Januszkiewicz K."/>
            <person name="Wedrychowicz H."/>
        </authorList>
    </citation>
    <scope>NUCLEOTIDE SEQUENCE [LARGE SCALE GENOMIC DNA]</scope>
    <source>
        <strain evidence="3 4">BPI-34</strain>
    </source>
</reference>
<name>A0A1M7D443_XYLRU</name>
<dbReference type="Pfam" id="PF20155">
    <property type="entry name" value="TMP_3"/>
    <property type="match status" value="1"/>
</dbReference>
<sequence>MANNENFWFEFGVRDNVTSKIKDIMAQAEDLQEVMSSLMISKDAVKNAHDIEQALDKIAVARNRISEAKGLATNKDDVSALRKMDREIEKIQKRFESFGKADNDISKAMMGTKGMAQFLKLKDGLVIALDQIRRKTGEVTEQALADERAKAAEEKRVDTLKSKYYELLRVRKGLQDAIMSAAPGTDLTEAFSMLQGVQSRLGAIKKAEKNGSGMPSSVAGADGLEYLRRVDEKTRELTATTDAFNKKVSTTEGIYANLKRLELDTQSQQTIAGIRKQTTEYQTLAQKLQEISNLKNAVKAEQQGISNGTITKPTYTREYVNERLEAIQRRYNEAIARGKQQEKEDSEAKNQQAAASRKAADAIQLMAHANQGLISSYNRVAEAGNKVRGVNIQIQQQIGQYASLYGIERILKSVITIGGQFEVQHVALKNILGDLNQANSLFSQLQTLAVESPKTFMELTAYTKQLSAYQIPYEELYDTTKRLADMSTGLGVDMSRLILAYGQVRSASVLRGQELRQFTEAGIPLVEKLAEEFSKLNGKAVTTGDVFELISKRAVSFDMVKKILWDMTNEGGQFFNMQSELADTLYGKWQKLQDQWQISLGHIADGKGVVGGFFREILESLVGIAAAADTIMPMLGMFMGAKVGTKLFNGTREAIMNQTGASALNKMSLAKEKEANRLLRERIMYGRQLSAEESKIVLQKDKLVANDLRLLLLEEQITERQMMQQVNAGRLNWLEAMRALRAQGYTIEQLKQIRNGNLQILQGEKLIAKFSKGAWNFLGGGWGVALTALGGLMSLYGEASNKAEEAKTTATGATDALMNNVKGLSTLYDEMERKAPSSNEERANAVERITNALKEAGRYSDEFNQKVEAAGDNASKYSLLYNELKVVSEEYLHMKDNVELYLEAANKTGGGNKFTQMFNDPMSEDIKDWSEAVIEKKAAANGVAKYGKSIRRELEAYLKETNKWVESEMAGMDWQSLFEKVNKEWFVNRLKNDPTRDWSEAVDAINEYRDAMRDVYSQEQEVDGQMDDYINHLQTALDERAKFAQLDLSKLNQWEDKDLRQFSNWINDIVKSYNVDSETAEQLRDKILSRIAPKEVILKIKALPAPDNNALSSWQTELDNYFKAHKFNNQILVPIDAKTSLESVEKELQDKRKTWQEQMSRSKGILLKFGADFGNLEESIKALMKKYPFMSNVIQKAYDDHKEGKNGIAAIDQAGKDTGINVVKQTKSSGSGHKEDKTLKMWRKRIELLERYRKALEDLEKYMTRSDAESKLRENKNFNALWGYFGNPNDYNASINKAIGAMGKSPKGERKDFVDSLNVKKEEENMRKFENDTKATVEELQRMLNVMSENYDVYKKWLELTGDAKLAANVAGVAQNSSYSDLLTEEMKKALSEAKKDNSVEEVFGMKESEVSKFGKDNAIFKIWEEWQKNQQKVKKETLSAYEEAIKASKGYAEKIDDINRKLAEQVALIEKDPTLTQEGKDKAIGQLNKDANKKKAHETWENFKSNEDWGRIFANLDRVSSETINHMLTELEKVAPTINDDVESTKALYEAMEKLREQQESRNPFLSITNSLKDSARIKDYLKMAGMAVADKDMARILGVNKGSVVDMGSDKTKRKLKDAERNADKGFVNGIQAIEKNFKSLQMVLKPVIDLFDELGNKTLSDIFNAGSNALGSAANTASAISSVKGLFDEKSGIAKALGAAGPWGAAASAALSLATSAMGMFGADYREYNKMKEQYEGLISVWDDLIDRKKSYLSESWGTEAKNAGKEALSILQSEIDQTKVVAKGRLGAGSSWGSHSIGYRMWQGSYKYNGQNWRDVADSISKQFNGVKFNGMADMLDMTSEQLLWIKTNYSGLWATMDGDFREYLDKLIQYGDTETEIVDQLKEKLTGWDFEDVLSSWGNLLTTMSNGTDALADDLENKLKSAIVNSMMSNLYGEQVNGLIEKANKYAKNNDKIMQTDKVLSEYTAEEYQELMTEARQIAEDAKNSRDFLKEMFGWKDSGSSSSSTNIGKEITEQDSKLWSSYLNAMRLDLSVHRATLEKLMQEVLTHREMPEIAKAQLKQLDAIAENTKQNVKLVSQIYNLLHNVAPDGSAFKVK</sequence>
<organism evidence="3 4">
    <name type="scientific">Xylanibacter ruminicola</name>
    <name type="common">Prevotella ruminicola</name>
    <dbReference type="NCBI Taxonomy" id="839"/>
    <lineage>
        <taxon>Bacteria</taxon>
        <taxon>Pseudomonadati</taxon>
        <taxon>Bacteroidota</taxon>
        <taxon>Bacteroidia</taxon>
        <taxon>Bacteroidales</taxon>
        <taxon>Prevotellaceae</taxon>
        <taxon>Xylanibacter</taxon>
    </lineage>
</organism>
<feature type="coiled-coil region" evidence="1">
    <location>
        <begin position="14"/>
        <end position="71"/>
    </location>
</feature>
<feature type="coiled-coil region" evidence="1">
    <location>
        <begin position="1239"/>
        <end position="1269"/>
    </location>
</feature>
<feature type="coiled-coil region" evidence="1">
    <location>
        <begin position="274"/>
        <end position="344"/>
    </location>
</feature>
<dbReference type="Proteomes" id="UP000184280">
    <property type="component" value="Unassembled WGS sequence"/>
</dbReference>
<proteinExistence type="predicted"/>
<accession>A0A1M7D443</accession>
<dbReference type="EMBL" id="FRCJ01000001">
    <property type="protein sequence ID" value="SHL73959.1"/>
    <property type="molecule type" value="Genomic_DNA"/>
</dbReference>